<gene>
    <name evidence="6" type="ORF">OUO13_08640</name>
</gene>
<evidence type="ECO:0000256" key="4">
    <source>
        <dbReference type="PROSITE-ProRule" id="PRU00335"/>
    </source>
</evidence>
<dbReference type="PANTHER" id="PTHR47506:SF6">
    <property type="entry name" value="HTH-TYPE TRANSCRIPTIONAL REPRESSOR NEMR"/>
    <property type="match status" value="1"/>
</dbReference>
<accession>A0A9X3EDK7</accession>
<keyword evidence="7" id="KW-1185">Reference proteome</keyword>
<dbReference type="PANTHER" id="PTHR47506">
    <property type="entry name" value="TRANSCRIPTIONAL REGULATORY PROTEIN"/>
    <property type="match status" value="1"/>
</dbReference>
<sequence length="182" mass="20377">MSETRDQLKQIAATQIRQKNLAAASFREMGKAAGIKSSSVHYHFKSRDALLLEVLQDYIVQFSAELDSRTEDISSPRQRMLCLFDLCSEEVIEGQQSLLLAYIAGRHELTDASREALSGFLEYLYQWLLESLTSARFLPVPRESLARVIVAAIEGAALADCGRGGNDHLTTVREWITSLTRL</sequence>
<dbReference type="Gene3D" id="1.10.357.10">
    <property type="entry name" value="Tetracycline Repressor, domain 2"/>
    <property type="match status" value="1"/>
</dbReference>
<keyword evidence="2 4" id="KW-0238">DNA-binding</keyword>
<dbReference type="InterPro" id="IPR009057">
    <property type="entry name" value="Homeodomain-like_sf"/>
</dbReference>
<dbReference type="PROSITE" id="PS50977">
    <property type="entry name" value="HTH_TETR_2"/>
    <property type="match status" value="1"/>
</dbReference>
<evidence type="ECO:0000259" key="5">
    <source>
        <dbReference type="PROSITE" id="PS50977"/>
    </source>
</evidence>
<name>A0A9X3EDK7_9GAMM</name>
<comment type="caution">
    <text evidence="6">The sequence shown here is derived from an EMBL/GenBank/DDBJ whole genome shotgun (WGS) entry which is preliminary data.</text>
</comment>
<organism evidence="6 7">
    <name type="scientific">Parathalassolituus penaei</name>
    <dbReference type="NCBI Taxonomy" id="2997323"/>
    <lineage>
        <taxon>Bacteria</taxon>
        <taxon>Pseudomonadati</taxon>
        <taxon>Pseudomonadota</taxon>
        <taxon>Gammaproteobacteria</taxon>
        <taxon>Oceanospirillales</taxon>
        <taxon>Oceanospirillaceae</taxon>
        <taxon>Parathalassolituus</taxon>
    </lineage>
</organism>
<evidence type="ECO:0000256" key="1">
    <source>
        <dbReference type="ARBA" id="ARBA00023015"/>
    </source>
</evidence>
<reference evidence="6" key="1">
    <citation type="submission" date="2022-11" db="EMBL/GenBank/DDBJ databases">
        <title>Parathalassolutuus dongxingensis gen. nov., sp. nov., a novel member of family Oceanospirillaceae isolated from a coastal shrimp pond in Guangxi, China.</title>
        <authorList>
            <person name="Chen H."/>
        </authorList>
    </citation>
    <scope>NUCLEOTIDE SEQUENCE</scope>
    <source>
        <strain evidence="6">G-43</strain>
    </source>
</reference>
<dbReference type="RefSeq" id="WP_283173463.1">
    <property type="nucleotide sequence ID" value="NZ_JAPNOA010000025.1"/>
</dbReference>
<feature type="domain" description="HTH tetR-type" evidence="5">
    <location>
        <begin position="2"/>
        <end position="62"/>
    </location>
</feature>
<feature type="DNA-binding region" description="H-T-H motif" evidence="4">
    <location>
        <begin position="25"/>
        <end position="44"/>
    </location>
</feature>
<keyword evidence="1" id="KW-0805">Transcription regulation</keyword>
<proteinExistence type="predicted"/>
<dbReference type="SUPFAM" id="SSF48498">
    <property type="entry name" value="Tetracyclin repressor-like, C-terminal domain"/>
    <property type="match status" value="1"/>
</dbReference>
<evidence type="ECO:0000313" key="7">
    <source>
        <dbReference type="Proteomes" id="UP001150830"/>
    </source>
</evidence>
<dbReference type="AlphaFoldDB" id="A0A9X3EDK7"/>
<keyword evidence="3" id="KW-0804">Transcription</keyword>
<dbReference type="SUPFAM" id="SSF46689">
    <property type="entry name" value="Homeodomain-like"/>
    <property type="match status" value="1"/>
</dbReference>
<evidence type="ECO:0000313" key="6">
    <source>
        <dbReference type="EMBL" id="MCY0965250.1"/>
    </source>
</evidence>
<evidence type="ECO:0000256" key="2">
    <source>
        <dbReference type="ARBA" id="ARBA00023125"/>
    </source>
</evidence>
<dbReference type="InterPro" id="IPR036271">
    <property type="entry name" value="Tet_transcr_reg_TetR-rel_C_sf"/>
</dbReference>
<protein>
    <submittedName>
        <fullName evidence="6">TetR/AcrR family transcriptional regulator</fullName>
    </submittedName>
</protein>
<dbReference type="EMBL" id="JAPNOA010000025">
    <property type="protein sequence ID" value="MCY0965250.1"/>
    <property type="molecule type" value="Genomic_DNA"/>
</dbReference>
<dbReference type="InterPro" id="IPR001647">
    <property type="entry name" value="HTH_TetR"/>
</dbReference>
<dbReference type="Proteomes" id="UP001150830">
    <property type="component" value="Unassembled WGS sequence"/>
</dbReference>
<dbReference type="GO" id="GO:0003677">
    <property type="term" value="F:DNA binding"/>
    <property type="evidence" value="ECO:0007669"/>
    <property type="project" value="UniProtKB-UniRule"/>
</dbReference>
<evidence type="ECO:0000256" key="3">
    <source>
        <dbReference type="ARBA" id="ARBA00023163"/>
    </source>
</evidence>
<dbReference type="Pfam" id="PF00440">
    <property type="entry name" value="TetR_N"/>
    <property type="match status" value="1"/>
</dbReference>